<dbReference type="AlphaFoldDB" id="A0A1H9L1M9"/>
<evidence type="ECO:0000313" key="2">
    <source>
        <dbReference type="Proteomes" id="UP000199427"/>
    </source>
</evidence>
<sequence length="37" mass="4395">MLMEKLPSFTLQDENDEAVSTDEYIGKKTLIFMWPSW</sequence>
<accession>A0A1H9L1M9</accession>
<dbReference type="OrthoDB" id="2455088at2"/>
<organism evidence="1 2">
    <name type="scientific">Piscibacillus halophilus</name>
    <dbReference type="NCBI Taxonomy" id="571933"/>
    <lineage>
        <taxon>Bacteria</taxon>
        <taxon>Bacillati</taxon>
        <taxon>Bacillota</taxon>
        <taxon>Bacilli</taxon>
        <taxon>Bacillales</taxon>
        <taxon>Bacillaceae</taxon>
        <taxon>Piscibacillus</taxon>
    </lineage>
</organism>
<dbReference type="Proteomes" id="UP000199427">
    <property type="component" value="Unassembled WGS sequence"/>
</dbReference>
<reference evidence="1 2" key="1">
    <citation type="submission" date="2016-10" db="EMBL/GenBank/DDBJ databases">
        <authorList>
            <person name="de Groot N.N."/>
        </authorList>
    </citation>
    <scope>NUCLEOTIDE SEQUENCE [LARGE SCALE GENOMIC DNA]</scope>
    <source>
        <strain evidence="1 2">DSM 21633</strain>
    </source>
</reference>
<dbReference type="SUPFAM" id="SSF52833">
    <property type="entry name" value="Thioredoxin-like"/>
    <property type="match status" value="1"/>
</dbReference>
<evidence type="ECO:0000313" key="1">
    <source>
        <dbReference type="EMBL" id="SER05306.1"/>
    </source>
</evidence>
<gene>
    <name evidence="1" type="ORF">SAMN05216362_1438</name>
</gene>
<dbReference type="STRING" id="571933.SAMN05216362_1438"/>
<dbReference type="Gene3D" id="3.40.30.10">
    <property type="entry name" value="Glutaredoxin"/>
    <property type="match status" value="1"/>
</dbReference>
<proteinExistence type="predicted"/>
<dbReference type="InterPro" id="IPR036249">
    <property type="entry name" value="Thioredoxin-like_sf"/>
</dbReference>
<dbReference type="RefSeq" id="WP_143063847.1">
    <property type="nucleotide sequence ID" value="NZ_FOES01000043.1"/>
</dbReference>
<keyword evidence="2" id="KW-1185">Reference proteome</keyword>
<protein>
    <submittedName>
        <fullName evidence="1">AhpC/TSA family protein</fullName>
    </submittedName>
</protein>
<name>A0A1H9L1M9_9BACI</name>
<dbReference type="EMBL" id="FOES01000043">
    <property type="protein sequence ID" value="SER05306.1"/>
    <property type="molecule type" value="Genomic_DNA"/>
</dbReference>